<gene>
    <name evidence="1" type="ORF">BKA00_004864</name>
</gene>
<organism evidence="1 2">
    <name type="scientific">Actinomadura coerulea</name>
    <dbReference type="NCBI Taxonomy" id="46159"/>
    <lineage>
        <taxon>Bacteria</taxon>
        <taxon>Bacillati</taxon>
        <taxon>Actinomycetota</taxon>
        <taxon>Actinomycetes</taxon>
        <taxon>Streptosporangiales</taxon>
        <taxon>Thermomonosporaceae</taxon>
        <taxon>Actinomadura</taxon>
    </lineage>
</organism>
<dbReference type="RefSeq" id="WP_230299119.1">
    <property type="nucleotide sequence ID" value="NZ_JACHMQ010000001.1"/>
</dbReference>
<reference evidence="1 2" key="1">
    <citation type="submission" date="2020-08" db="EMBL/GenBank/DDBJ databases">
        <title>Sequencing the genomes of 1000 actinobacteria strains.</title>
        <authorList>
            <person name="Klenk H.-P."/>
        </authorList>
    </citation>
    <scope>NUCLEOTIDE SEQUENCE [LARGE SCALE GENOMIC DNA]</scope>
    <source>
        <strain evidence="1 2">DSM 43675</strain>
    </source>
</reference>
<dbReference type="AlphaFoldDB" id="A0A7X0L0Y7"/>
<keyword evidence="2" id="KW-1185">Reference proteome</keyword>
<evidence type="ECO:0008006" key="3">
    <source>
        <dbReference type="Google" id="ProtNLM"/>
    </source>
</evidence>
<sequence length="53" mass="5878">MARRAPTRTTRLSDPGYAALRLITCGGRFDRATGHYVDNVIAFGHLTRTEGTR</sequence>
<evidence type="ECO:0000313" key="2">
    <source>
        <dbReference type="Proteomes" id="UP000546324"/>
    </source>
</evidence>
<name>A0A7X0L0Y7_9ACTN</name>
<comment type="caution">
    <text evidence="1">The sequence shown here is derived from an EMBL/GenBank/DDBJ whole genome shotgun (WGS) entry which is preliminary data.</text>
</comment>
<protein>
    <recommendedName>
        <fullName evidence="3">Class F sortase</fullName>
    </recommendedName>
</protein>
<evidence type="ECO:0000313" key="1">
    <source>
        <dbReference type="EMBL" id="MBB6397950.1"/>
    </source>
</evidence>
<dbReference type="Proteomes" id="UP000546324">
    <property type="component" value="Unassembled WGS sequence"/>
</dbReference>
<dbReference type="EMBL" id="JACHMQ010000001">
    <property type="protein sequence ID" value="MBB6397950.1"/>
    <property type="molecule type" value="Genomic_DNA"/>
</dbReference>
<proteinExistence type="predicted"/>
<accession>A0A7X0L0Y7</accession>